<evidence type="ECO:0000256" key="3">
    <source>
        <dbReference type="ARBA" id="ARBA00022833"/>
    </source>
</evidence>
<proteinExistence type="predicted"/>
<dbReference type="CDD" id="cd00065">
    <property type="entry name" value="FYVE_like_SF"/>
    <property type="match status" value="1"/>
</dbReference>
<keyword evidence="3" id="KW-0862">Zinc</keyword>
<feature type="coiled-coil region" evidence="4">
    <location>
        <begin position="124"/>
        <end position="200"/>
    </location>
</feature>
<protein>
    <recommendedName>
        <fullName evidence="5">FYVE zinc finger domain-containing protein</fullName>
    </recommendedName>
</protein>
<keyword evidence="2" id="KW-0863">Zinc-finger</keyword>
<accession>A0AAU9J4C1</accession>
<name>A0AAU9J4C1_9CILI</name>
<sequence>MSSFLKLLNPLKSEKSSQHCNICNASFNLTLKPHECSECYTLVCSEHVNNSPTDDPVCDECLKGRIKKELNVEYTYHLSSLKKELSELKAFKSEKRKGIASMDTKINELIDQTRSEEKTHHKQVEDFEQKTKASLDQIKQLEEEEKKLKNEIERSQANTKQLKEKLVSVNGAQQSRKLEKTGLETEVDEFNEQETKLLEENQQLITYQRVRTMSCSKCHKTIKQRFKEKIIEILRFEGHEEMIASLEGEIKTGKKDQEEVTRNPCACAII</sequence>
<dbReference type="EMBL" id="CAJZBQ010000020">
    <property type="protein sequence ID" value="CAG9318377.1"/>
    <property type="molecule type" value="Genomic_DNA"/>
</dbReference>
<dbReference type="SMART" id="SM00064">
    <property type="entry name" value="FYVE"/>
    <property type="match status" value="1"/>
</dbReference>
<evidence type="ECO:0000256" key="1">
    <source>
        <dbReference type="ARBA" id="ARBA00022723"/>
    </source>
</evidence>
<dbReference type="InterPro" id="IPR000306">
    <property type="entry name" value="Znf_FYVE"/>
</dbReference>
<evidence type="ECO:0000256" key="2">
    <source>
        <dbReference type="ARBA" id="ARBA00022771"/>
    </source>
</evidence>
<feature type="domain" description="FYVE zinc finger" evidence="5">
    <location>
        <begin position="8"/>
        <end position="67"/>
    </location>
</feature>
<keyword evidence="7" id="KW-1185">Reference proteome</keyword>
<dbReference type="SUPFAM" id="SSF57903">
    <property type="entry name" value="FYVE/PHD zinc finger"/>
    <property type="match status" value="1"/>
</dbReference>
<dbReference type="InterPro" id="IPR013083">
    <property type="entry name" value="Znf_RING/FYVE/PHD"/>
</dbReference>
<comment type="caution">
    <text evidence="6">The sequence shown here is derived from an EMBL/GenBank/DDBJ whole genome shotgun (WGS) entry which is preliminary data.</text>
</comment>
<organism evidence="6 7">
    <name type="scientific">Blepharisma stoltei</name>
    <dbReference type="NCBI Taxonomy" id="1481888"/>
    <lineage>
        <taxon>Eukaryota</taxon>
        <taxon>Sar</taxon>
        <taxon>Alveolata</taxon>
        <taxon>Ciliophora</taxon>
        <taxon>Postciliodesmatophora</taxon>
        <taxon>Heterotrichea</taxon>
        <taxon>Heterotrichida</taxon>
        <taxon>Blepharismidae</taxon>
        <taxon>Blepharisma</taxon>
    </lineage>
</organism>
<dbReference type="Gene3D" id="3.30.40.10">
    <property type="entry name" value="Zinc/RING finger domain, C3HC4 (zinc finger)"/>
    <property type="match status" value="1"/>
</dbReference>
<reference evidence="6" key="1">
    <citation type="submission" date="2021-09" db="EMBL/GenBank/DDBJ databases">
        <authorList>
            <consortium name="AG Swart"/>
            <person name="Singh M."/>
            <person name="Singh A."/>
            <person name="Seah K."/>
            <person name="Emmerich C."/>
        </authorList>
    </citation>
    <scope>NUCLEOTIDE SEQUENCE</scope>
    <source>
        <strain evidence="6">ATCC30299</strain>
    </source>
</reference>
<evidence type="ECO:0000313" key="6">
    <source>
        <dbReference type="EMBL" id="CAG9318377.1"/>
    </source>
</evidence>
<evidence type="ECO:0000256" key="4">
    <source>
        <dbReference type="SAM" id="Coils"/>
    </source>
</evidence>
<dbReference type="Proteomes" id="UP001162131">
    <property type="component" value="Unassembled WGS sequence"/>
</dbReference>
<evidence type="ECO:0000259" key="5">
    <source>
        <dbReference type="SMART" id="SM00064"/>
    </source>
</evidence>
<dbReference type="GO" id="GO:0008270">
    <property type="term" value="F:zinc ion binding"/>
    <property type="evidence" value="ECO:0007669"/>
    <property type="project" value="UniProtKB-KW"/>
</dbReference>
<keyword evidence="1" id="KW-0479">Metal-binding</keyword>
<dbReference type="AlphaFoldDB" id="A0AAU9J4C1"/>
<dbReference type="InterPro" id="IPR011011">
    <property type="entry name" value="Znf_FYVE_PHD"/>
</dbReference>
<evidence type="ECO:0000313" key="7">
    <source>
        <dbReference type="Proteomes" id="UP001162131"/>
    </source>
</evidence>
<keyword evidence="4" id="KW-0175">Coiled coil</keyword>
<gene>
    <name evidence="6" type="ORF">BSTOLATCC_MIC20851</name>
</gene>
<dbReference type="Gene3D" id="1.10.287.1490">
    <property type="match status" value="1"/>
</dbReference>